<feature type="transmembrane region" description="Helical" evidence="5">
    <location>
        <begin position="106"/>
        <end position="126"/>
    </location>
</feature>
<keyword evidence="3 5" id="KW-1133">Transmembrane helix</keyword>
<keyword evidence="2 5" id="KW-0812">Transmembrane</keyword>
<evidence type="ECO:0000256" key="4">
    <source>
        <dbReference type="ARBA" id="ARBA00023136"/>
    </source>
</evidence>
<evidence type="ECO:0000256" key="3">
    <source>
        <dbReference type="ARBA" id="ARBA00022989"/>
    </source>
</evidence>
<evidence type="ECO:0000256" key="1">
    <source>
        <dbReference type="ARBA" id="ARBA00004141"/>
    </source>
</evidence>
<dbReference type="EMBL" id="CP009170">
    <property type="protein sequence ID" value="AIS53113.1"/>
    <property type="molecule type" value="Genomic_DNA"/>
</dbReference>
<dbReference type="HOGENOM" id="CLU_015134_0_2_9"/>
<evidence type="ECO:0000256" key="5">
    <source>
        <dbReference type="SAM" id="Phobius"/>
    </source>
</evidence>
<gene>
    <name evidence="6" type="primary">ech2B</name>
    <name evidence="6" type="ORF">TKV_c19690</name>
</gene>
<organism evidence="6 7">
    <name type="scientific">Thermoanaerobacter kivui</name>
    <name type="common">Acetogenium kivui</name>
    <dbReference type="NCBI Taxonomy" id="2325"/>
    <lineage>
        <taxon>Bacteria</taxon>
        <taxon>Bacillati</taxon>
        <taxon>Bacillota</taxon>
        <taxon>Clostridia</taxon>
        <taxon>Thermoanaerobacterales</taxon>
        <taxon>Thermoanaerobacteraceae</taxon>
        <taxon>Thermoanaerobacter</taxon>
    </lineage>
</organism>
<feature type="transmembrane region" description="Helical" evidence="5">
    <location>
        <begin position="260"/>
        <end position="280"/>
    </location>
</feature>
<feature type="transmembrane region" description="Helical" evidence="5">
    <location>
        <begin position="292"/>
        <end position="310"/>
    </location>
</feature>
<dbReference type="Proteomes" id="UP000029669">
    <property type="component" value="Chromosome"/>
</dbReference>
<evidence type="ECO:0000313" key="6">
    <source>
        <dbReference type="EMBL" id="AIS53113.1"/>
    </source>
</evidence>
<dbReference type="GO" id="GO:0005886">
    <property type="term" value="C:plasma membrane"/>
    <property type="evidence" value="ECO:0007669"/>
    <property type="project" value="TreeGrafter"/>
</dbReference>
<protein>
    <submittedName>
        <fullName evidence="6">Ech-type complex subunit Ech2B</fullName>
    </submittedName>
</protein>
<dbReference type="AlphaFoldDB" id="A0A097ATH3"/>
<reference evidence="7" key="1">
    <citation type="journal article" date="2015" name="Genome Announc.">
        <title>Whole-Genome Sequences of 80 Environmental and Clinical Isolates of Burkholderia pseudomallei.</title>
        <authorList>
            <person name="Johnson S.L."/>
            <person name="Baker A.L."/>
            <person name="Chain P.S."/>
            <person name="Currie B.J."/>
            <person name="Daligault H.E."/>
            <person name="Davenport K.W."/>
            <person name="Davis C.B."/>
            <person name="Inglis T.J."/>
            <person name="Kaestli M."/>
            <person name="Koren S."/>
            <person name="Mayo M."/>
            <person name="Merritt A.J."/>
            <person name="Price E.P."/>
            <person name="Sarovich D.S."/>
            <person name="Warner J."/>
            <person name="Rosovitz M.J."/>
        </authorList>
    </citation>
    <scope>NUCLEOTIDE SEQUENCE [LARGE SCALE GENOMIC DNA]</scope>
    <source>
        <strain evidence="7">DSM 2030</strain>
    </source>
</reference>
<evidence type="ECO:0000256" key="2">
    <source>
        <dbReference type="ARBA" id="ARBA00022692"/>
    </source>
</evidence>
<feature type="transmembrane region" description="Helical" evidence="5">
    <location>
        <begin position="66"/>
        <end position="86"/>
    </location>
</feature>
<dbReference type="eggNOG" id="COG1005">
    <property type="taxonomic scope" value="Bacteria"/>
</dbReference>
<dbReference type="STRING" id="2325.TKV_c19690"/>
<feature type="transmembrane region" description="Helical" evidence="5">
    <location>
        <begin position="234"/>
        <end position="254"/>
    </location>
</feature>
<proteinExistence type="predicted"/>
<keyword evidence="7" id="KW-1185">Reference proteome</keyword>
<dbReference type="PANTHER" id="PTHR43359">
    <property type="entry name" value="FORMATE HYDROGENLYASE SUBUNIT 4"/>
    <property type="match status" value="1"/>
</dbReference>
<feature type="transmembrane region" description="Helical" evidence="5">
    <location>
        <begin position="6"/>
        <end position="26"/>
    </location>
</feature>
<comment type="subcellular location">
    <subcellularLocation>
        <location evidence="1">Membrane</location>
        <topology evidence="1">Multi-pass membrane protein</topology>
    </subcellularLocation>
</comment>
<dbReference type="OrthoDB" id="9778499at2"/>
<dbReference type="PROSITE" id="PS51257">
    <property type="entry name" value="PROKAR_LIPOPROTEIN"/>
    <property type="match status" value="1"/>
</dbReference>
<dbReference type="InterPro" id="IPR001694">
    <property type="entry name" value="NADH_UbQ_OxRdtase_su1/FPO"/>
</dbReference>
<dbReference type="KEGG" id="tki:TKV_c19690"/>
<keyword evidence="4 5" id="KW-0472">Membrane</keyword>
<name>A0A097ATH3_THEKI</name>
<evidence type="ECO:0000313" key="7">
    <source>
        <dbReference type="Proteomes" id="UP000029669"/>
    </source>
</evidence>
<feature type="transmembrane region" description="Helical" evidence="5">
    <location>
        <begin position="138"/>
        <end position="161"/>
    </location>
</feature>
<dbReference type="InterPro" id="IPR052561">
    <property type="entry name" value="ComplexI_Subunit1"/>
</dbReference>
<sequence length="311" mass="35259">MRGLLAMFIYPGLLFAILLGGCMEGFRRKVKARMQLRQGPPLLQPFYDIGKLLSKQIVKPKGISNFLYYFIPFIGIISLLLAFVSFPLPFHYQKDMHTIKTSFDMIIILYLLEIPLISQILFGYATRSPYGLVGSSRAVQMLFYYNIPLLIIITAIAFLAKPIPSFNLMTIAKTTWSGTDMLIKILTLPIFLMCMQAEVKLNPFSISNAETEILEGPIVEASGLVLFMFEIMHYLELTAVALLFSMLYLPVLLVPPTVSLLMIILSSFLLVFLMTFFETITARLRLAQFTAIYFKVLFPLSVVVLLLSYLL</sequence>
<accession>A0A097ATH3</accession>
<dbReference type="Pfam" id="PF00146">
    <property type="entry name" value="NADHdh"/>
    <property type="match status" value="1"/>
</dbReference>
<dbReference type="PANTHER" id="PTHR43359:SF1">
    <property type="entry name" value="FORMATE HYDROGENLYASE SUBUNIT 4-RELATED"/>
    <property type="match status" value="1"/>
</dbReference>
<dbReference type="RefSeq" id="WP_049685746.1">
    <property type="nucleotide sequence ID" value="NZ_CP009170.1"/>
</dbReference>